<dbReference type="Pfam" id="PF11638">
    <property type="entry name" value="DnaA_N"/>
    <property type="match status" value="1"/>
</dbReference>
<dbReference type="Gene3D" id="3.30.300.180">
    <property type="match status" value="1"/>
</dbReference>
<protein>
    <recommendedName>
        <fullName evidence="1">DnaA N-terminal domain-containing protein</fullName>
    </recommendedName>
</protein>
<sequence length="286" mass="32604">MGVQVFRNYEYKVFESGQLKALAVELMLFLTKDITNSNFMVVSKAGDMEYRDNIDIHQLGEVNEIGKKIEGLSFFIGKEWIRLFESNGNLSVMYNLSCGPEEATKIFSITEEILELKAIQKSEPGSQTIQENTESPSTNLTSEQILLAWGKAIKVVKKNLEPASFDTWIAPVVPGAEGNFLVLFCPNVFGVDWLKSRYKSLLLEIVQSIEPAIEDIIFRVAAEEGNDKQRQIILRVDEDLFDLMNKIYEKDTEGTIGWTFEKYFTQMIQSICQDRLLDSTDRLVQL</sequence>
<dbReference type="EMBL" id="VSSQ01000059">
    <property type="protein sequence ID" value="MPL71403.1"/>
    <property type="molecule type" value="Genomic_DNA"/>
</dbReference>
<proteinExistence type="predicted"/>
<evidence type="ECO:0000313" key="2">
    <source>
        <dbReference type="EMBL" id="MPL71403.1"/>
    </source>
</evidence>
<organism evidence="2">
    <name type="scientific">bioreactor metagenome</name>
    <dbReference type="NCBI Taxonomy" id="1076179"/>
    <lineage>
        <taxon>unclassified sequences</taxon>
        <taxon>metagenomes</taxon>
        <taxon>ecological metagenomes</taxon>
    </lineage>
</organism>
<dbReference type="InterPro" id="IPR038454">
    <property type="entry name" value="DnaA_N_sf"/>
</dbReference>
<comment type="caution">
    <text evidence="2">The sequence shown here is derived from an EMBL/GenBank/DDBJ whole genome shotgun (WGS) entry which is preliminary data.</text>
</comment>
<dbReference type="AlphaFoldDB" id="A0A644TWQ5"/>
<reference evidence="2" key="1">
    <citation type="submission" date="2019-08" db="EMBL/GenBank/DDBJ databases">
        <authorList>
            <person name="Kucharzyk K."/>
            <person name="Murdoch R.W."/>
            <person name="Higgins S."/>
            <person name="Loffler F."/>
        </authorList>
    </citation>
    <scope>NUCLEOTIDE SEQUENCE</scope>
</reference>
<feature type="domain" description="DnaA N-terminal" evidence="1">
    <location>
        <begin position="149"/>
        <end position="207"/>
    </location>
</feature>
<dbReference type="InterPro" id="IPR024633">
    <property type="entry name" value="DnaA_N_dom"/>
</dbReference>
<name>A0A644TWQ5_9ZZZZ</name>
<evidence type="ECO:0000259" key="1">
    <source>
        <dbReference type="Pfam" id="PF11638"/>
    </source>
</evidence>
<gene>
    <name evidence="2" type="ORF">SDC9_17178</name>
</gene>
<accession>A0A644TWQ5</accession>